<reference evidence="10 11" key="1">
    <citation type="submission" date="2019-03" db="EMBL/GenBank/DDBJ databases">
        <authorList>
            <person name="Gaulin E."/>
            <person name="Dumas B."/>
        </authorList>
    </citation>
    <scope>NUCLEOTIDE SEQUENCE [LARGE SCALE GENOMIC DNA]</scope>
    <source>
        <strain evidence="10">CBS 568.67</strain>
    </source>
</reference>
<dbReference type="InterPro" id="IPR036259">
    <property type="entry name" value="MFS_trans_sf"/>
</dbReference>
<protein>
    <submittedName>
        <fullName evidence="10">Aste57867_24602 protein</fullName>
    </submittedName>
</protein>
<dbReference type="InterPro" id="IPR011701">
    <property type="entry name" value="MFS"/>
</dbReference>
<proteinExistence type="inferred from homology"/>
<evidence type="ECO:0000256" key="5">
    <source>
        <dbReference type="ARBA" id="ARBA00023136"/>
    </source>
</evidence>
<evidence type="ECO:0000313" key="9">
    <source>
        <dbReference type="EMBL" id="KAF0683346.1"/>
    </source>
</evidence>
<dbReference type="Pfam" id="PF07690">
    <property type="entry name" value="MFS_1"/>
    <property type="match status" value="1"/>
</dbReference>
<evidence type="ECO:0000313" key="11">
    <source>
        <dbReference type="Proteomes" id="UP000332933"/>
    </source>
</evidence>
<sequence>MMQFQSVNSIFAVLCVANVISYVFRNLVPASPLEFQTFIQRTLHIPAASTSVYFGLLESIFIVSYCLSILVFGYLSKTIAPLRLLAVGLSLWCASVVLCGLASPANNFYILLIGRLLSGIGDSAVQAITPPFLERYAATNRKNLWLGIFYGAIPLGTALSYFVGSFVTRLAGWQVAFYMCALFMAPLVGICTTCIPDQWNQPLTDPASATTTTPPSSISSDVWSVLRSPIFLTSSLGGSAFAWVFVSMATFGPSILIGAGTFPDHWAATVFGVTVLVCGVLGSVLGGILLDRASVKASHECIDDSTRLTAACYQQLVLVAAGLPFLVLTSICLDSPVGIILCLILGLTFTFATLNATTMAILLSVPPALQGLAVGLFSNIVHWVGDVPAPLVVGVIKDWYAPGCGSTQGPDGVDQVDPACASDANRLGLKMTLFWATLWLTWSAVLWFASWRLAKKQGQPIQVVYLEERNEPPRV</sequence>
<dbReference type="PANTHER" id="PTHR23505">
    <property type="entry name" value="SPINSTER"/>
    <property type="match status" value="1"/>
</dbReference>
<feature type="transmembrane region" description="Helical" evidence="7">
    <location>
        <begin position="432"/>
        <end position="449"/>
    </location>
</feature>
<organism evidence="10 11">
    <name type="scientific">Aphanomyces stellatus</name>
    <dbReference type="NCBI Taxonomy" id="120398"/>
    <lineage>
        <taxon>Eukaryota</taxon>
        <taxon>Sar</taxon>
        <taxon>Stramenopiles</taxon>
        <taxon>Oomycota</taxon>
        <taxon>Saprolegniomycetes</taxon>
        <taxon>Saprolegniales</taxon>
        <taxon>Verrucalvaceae</taxon>
        <taxon>Aphanomyces</taxon>
    </lineage>
</organism>
<evidence type="ECO:0000259" key="8">
    <source>
        <dbReference type="PROSITE" id="PS50850"/>
    </source>
</evidence>
<gene>
    <name evidence="10" type="primary">Aste57867_24602</name>
    <name evidence="9" type="ORF">As57867_024524</name>
    <name evidence="10" type="ORF">ASTE57867_24602</name>
</gene>
<feature type="transmembrane region" description="Helical" evidence="7">
    <location>
        <begin position="144"/>
        <end position="163"/>
    </location>
</feature>
<evidence type="ECO:0000256" key="3">
    <source>
        <dbReference type="ARBA" id="ARBA00022692"/>
    </source>
</evidence>
<comment type="subcellular location">
    <subcellularLocation>
        <location evidence="1">Membrane</location>
        <topology evidence="1">Multi-pass membrane protein</topology>
    </subcellularLocation>
</comment>
<evidence type="ECO:0000256" key="6">
    <source>
        <dbReference type="ARBA" id="ARBA00024338"/>
    </source>
</evidence>
<feature type="transmembrane region" description="Helical" evidence="7">
    <location>
        <begin position="7"/>
        <end position="24"/>
    </location>
</feature>
<reference evidence="9" key="2">
    <citation type="submission" date="2019-06" db="EMBL/GenBank/DDBJ databases">
        <title>Genomics analysis of Aphanomyces spp. identifies a new class of oomycete effector associated with host adaptation.</title>
        <authorList>
            <person name="Gaulin E."/>
        </authorList>
    </citation>
    <scope>NUCLEOTIDE SEQUENCE</scope>
    <source>
        <strain evidence="9">CBS 578.67</strain>
    </source>
</reference>
<accession>A0A485LV61</accession>
<dbReference type="OrthoDB" id="64457at2759"/>
<dbReference type="PROSITE" id="PS50850">
    <property type="entry name" value="MFS"/>
    <property type="match status" value="1"/>
</dbReference>
<dbReference type="Gene3D" id="1.20.1250.20">
    <property type="entry name" value="MFS general substrate transporter like domains"/>
    <property type="match status" value="1"/>
</dbReference>
<evidence type="ECO:0000313" key="10">
    <source>
        <dbReference type="EMBL" id="VFU01240.1"/>
    </source>
</evidence>
<evidence type="ECO:0000256" key="4">
    <source>
        <dbReference type="ARBA" id="ARBA00022989"/>
    </source>
</evidence>
<dbReference type="GO" id="GO:0022857">
    <property type="term" value="F:transmembrane transporter activity"/>
    <property type="evidence" value="ECO:0007669"/>
    <property type="project" value="InterPro"/>
</dbReference>
<name>A0A485LV61_9STRA</name>
<keyword evidence="2" id="KW-0813">Transport</keyword>
<feature type="transmembrane region" description="Helical" evidence="7">
    <location>
        <begin position="82"/>
        <end position="103"/>
    </location>
</feature>
<feature type="transmembrane region" description="Helical" evidence="7">
    <location>
        <begin position="337"/>
        <end position="354"/>
    </location>
</feature>
<dbReference type="SUPFAM" id="SSF103473">
    <property type="entry name" value="MFS general substrate transporter"/>
    <property type="match status" value="1"/>
</dbReference>
<dbReference type="EMBL" id="VJMH01007412">
    <property type="protein sequence ID" value="KAF0683346.1"/>
    <property type="molecule type" value="Genomic_DNA"/>
</dbReference>
<dbReference type="InterPro" id="IPR044770">
    <property type="entry name" value="MFS_spinster-like"/>
</dbReference>
<feature type="transmembrane region" description="Helical" evidence="7">
    <location>
        <begin position="175"/>
        <end position="195"/>
    </location>
</feature>
<feature type="domain" description="Major facilitator superfamily (MFS) profile" evidence="8">
    <location>
        <begin position="10"/>
        <end position="454"/>
    </location>
</feature>
<evidence type="ECO:0000256" key="1">
    <source>
        <dbReference type="ARBA" id="ARBA00004141"/>
    </source>
</evidence>
<keyword evidence="11" id="KW-1185">Reference proteome</keyword>
<keyword evidence="4 7" id="KW-1133">Transmembrane helix</keyword>
<feature type="transmembrane region" description="Helical" evidence="7">
    <location>
        <begin position="52"/>
        <end position="75"/>
    </location>
</feature>
<keyword evidence="3 7" id="KW-0812">Transmembrane</keyword>
<feature type="transmembrane region" description="Helical" evidence="7">
    <location>
        <begin position="266"/>
        <end position="290"/>
    </location>
</feature>
<dbReference type="Proteomes" id="UP000332933">
    <property type="component" value="Unassembled WGS sequence"/>
</dbReference>
<evidence type="ECO:0000256" key="2">
    <source>
        <dbReference type="ARBA" id="ARBA00022448"/>
    </source>
</evidence>
<comment type="similarity">
    <text evidence="6">Belongs to the major facilitator superfamily. Spinster (TC 2.A.1.49) family.</text>
</comment>
<dbReference type="AlphaFoldDB" id="A0A485LV61"/>
<dbReference type="InterPro" id="IPR020846">
    <property type="entry name" value="MFS_dom"/>
</dbReference>
<dbReference type="EMBL" id="CAADRA010007438">
    <property type="protein sequence ID" value="VFU01240.1"/>
    <property type="molecule type" value="Genomic_DNA"/>
</dbReference>
<feature type="transmembrane region" description="Helical" evidence="7">
    <location>
        <begin position="311"/>
        <end position="331"/>
    </location>
</feature>
<feature type="transmembrane region" description="Helical" evidence="7">
    <location>
        <begin position="240"/>
        <end position="260"/>
    </location>
</feature>
<dbReference type="PANTHER" id="PTHR23505:SF79">
    <property type="entry name" value="PROTEIN SPINSTER"/>
    <property type="match status" value="1"/>
</dbReference>
<dbReference type="GO" id="GO:0016020">
    <property type="term" value="C:membrane"/>
    <property type="evidence" value="ECO:0007669"/>
    <property type="project" value="UniProtKB-SubCell"/>
</dbReference>
<keyword evidence="5 7" id="KW-0472">Membrane</keyword>
<evidence type="ECO:0000256" key="7">
    <source>
        <dbReference type="SAM" id="Phobius"/>
    </source>
</evidence>